<feature type="transmembrane region" description="Helical" evidence="1">
    <location>
        <begin position="113"/>
        <end position="138"/>
    </location>
</feature>
<feature type="transmembrane region" description="Helical" evidence="1">
    <location>
        <begin position="250"/>
        <end position="272"/>
    </location>
</feature>
<sequence length="324" mass="37932">MNYKLKCLYMNHQDNNMTLSTTVSIDRQEHLKRISLIHFMLLIFLILDKSHKTILYIIQSPSRWESIFITKHTANLHTLSMNENDFTYNLFSCMSLTTNDLEKYFIIIYVDCTLYNSISCIIYITHVLTFLLALYIMVQFPTSICDELNSILHHRTSLLTEFTDNAEKQKKISWMFDMMHTVLTMIKIKHIDCTMEISDRFSKQFSTYDTFASTNSWQAAVKNKSDFQSSVIDEIFDLNNHYWPTNKSSFYFILITMFLILISITVIVVIVVQKRKEQNKSASTSNCAIVSNEDLEMNDIDSNYYTTVRDAKVSNDILNDDIQI</sequence>
<evidence type="ECO:0000313" key="2">
    <source>
        <dbReference type="EMBL" id="ACD54665.1"/>
    </source>
</evidence>
<proteinExistence type="predicted"/>
<protein>
    <submittedName>
        <fullName evidence="2">Uncharacterized protein</fullName>
    </submittedName>
</protein>
<evidence type="ECO:0000256" key="1">
    <source>
        <dbReference type="SAM" id="Phobius"/>
    </source>
</evidence>
<name>B3G4B7_ADIVA</name>
<keyword evidence="1" id="KW-0812">Transmembrane</keyword>
<organism evidence="2">
    <name type="scientific">Adineta vaga</name>
    <name type="common">Rotifer</name>
    <name type="synonym">Callidina vaga</name>
    <dbReference type="NCBI Taxonomy" id="104782"/>
    <lineage>
        <taxon>Eukaryota</taxon>
        <taxon>Metazoa</taxon>
        <taxon>Spiralia</taxon>
        <taxon>Gnathifera</taxon>
        <taxon>Rotifera</taxon>
        <taxon>Eurotatoria</taxon>
        <taxon>Bdelloidea</taxon>
        <taxon>Adinetida</taxon>
        <taxon>Adinetidae</taxon>
        <taxon>Adineta</taxon>
    </lineage>
</organism>
<dbReference type="EMBL" id="EU643477">
    <property type="protein sequence ID" value="ACD54665.1"/>
    <property type="molecule type" value="Genomic_DNA"/>
</dbReference>
<keyword evidence="1" id="KW-1133">Transmembrane helix</keyword>
<accession>B3G4B7</accession>
<reference evidence="2" key="1">
    <citation type="journal article" date="2008" name="Science">
        <title>Massive horizontal gene transfer in bdelloid rotifers.</title>
        <authorList>
            <person name="Gladyshev E.A."/>
            <person name="Meselson M.S."/>
            <person name="Arkhipova I.R."/>
        </authorList>
    </citation>
    <scope>NUCLEOTIDE SEQUENCE</scope>
</reference>
<dbReference type="AlphaFoldDB" id="B3G4B7"/>
<keyword evidence="1" id="KW-0472">Membrane</keyword>